<accession>A0A4Y9LWV1</accession>
<sequence length="109" mass="11745">MQIGGGVHVGDASTSDCRFKTHSNMGMVVLCLNVSKRDPSANERHLELPTTGVIGEAGRTNSADGQDIGDFGRGCLQDTQDLAVSNHGRTGRYHVLRTERGIETSFPFQ</sequence>
<dbReference type="Proteomes" id="UP000297966">
    <property type="component" value="Unassembled WGS sequence"/>
</dbReference>
<evidence type="ECO:0000256" key="1">
    <source>
        <dbReference type="SAM" id="MobiDB-lite"/>
    </source>
</evidence>
<dbReference type="AlphaFoldDB" id="A0A4Y9LWV1"/>
<evidence type="ECO:0000313" key="3">
    <source>
        <dbReference type="Proteomes" id="UP000297966"/>
    </source>
</evidence>
<dbReference type="EMBL" id="SPQT01000008">
    <property type="protein sequence ID" value="TFV47329.1"/>
    <property type="molecule type" value="Genomic_DNA"/>
</dbReference>
<organism evidence="2 3">
    <name type="scientific">Bradyrhizobium niftali</name>
    <dbReference type="NCBI Taxonomy" id="2560055"/>
    <lineage>
        <taxon>Bacteria</taxon>
        <taxon>Pseudomonadati</taxon>
        <taxon>Pseudomonadota</taxon>
        <taxon>Alphaproteobacteria</taxon>
        <taxon>Hyphomicrobiales</taxon>
        <taxon>Nitrobacteraceae</taxon>
        <taxon>Bradyrhizobium</taxon>
    </lineage>
</organism>
<dbReference type="OrthoDB" id="9873674at2"/>
<evidence type="ECO:0000313" key="2">
    <source>
        <dbReference type="EMBL" id="TFV47329.1"/>
    </source>
</evidence>
<proteinExistence type="predicted"/>
<name>A0A4Y9LWV1_9BRAD</name>
<gene>
    <name evidence="2" type="ORF">E4K65_16705</name>
</gene>
<reference evidence="2 3" key="1">
    <citation type="submission" date="2019-03" db="EMBL/GenBank/DDBJ databases">
        <title>Bradyrhizobium diversity isolated from nodules of Chamaecrista fasciculata.</title>
        <authorList>
            <person name="Klepa M.S."/>
            <person name="Urquiaga M.O."/>
            <person name="Hungria M."/>
            <person name="Delamuta J.R."/>
        </authorList>
    </citation>
    <scope>NUCLEOTIDE SEQUENCE [LARGE SCALE GENOMIC DNA]</scope>
    <source>
        <strain evidence="2 3">CNPSo 3448</strain>
    </source>
</reference>
<keyword evidence="3" id="KW-1185">Reference proteome</keyword>
<feature type="region of interest" description="Disordered" evidence="1">
    <location>
        <begin position="40"/>
        <end position="66"/>
    </location>
</feature>
<protein>
    <submittedName>
        <fullName evidence="2">Uncharacterized protein</fullName>
    </submittedName>
</protein>
<comment type="caution">
    <text evidence="2">The sequence shown here is derived from an EMBL/GenBank/DDBJ whole genome shotgun (WGS) entry which is preliminary data.</text>
</comment>